<evidence type="ECO:0000313" key="3">
    <source>
        <dbReference type="EMBL" id="ATE84749.1"/>
    </source>
</evidence>
<organism evidence="3 4">
    <name type="scientific">Mycobacterium phage OKCentral2016</name>
    <dbReference type="NCBI Taxonomy" id="2040289"/>
    <lineage>
        <taxon>Viruses</taxon>
        <taxon>Duplodnaviria</taxon>
        <taxon>Heunggongvirae</taxon>
        <taxon>Uroviricota</taxon>
        <taxon>Caudoviricetes</taxon>
        <taxon>Fromanvirus</taxon>
        <taxon>Fromanvirus goose</taxon>
    </lineage>
</organism>
<evidence type="ECO:0000256" key="1">
    <source>
        <dbReference type="SAM" id="MobiDB-lite"/>
    </source>
</evidence>
<gene>
    <name evidence="3" type="primary">5</name>
    <name evidence="3" type="ORF">OKCENTRAL2016_5</name>
</gene>
<dbReference type="Proteomes" id="UP000223409">
    <property type="component" value="Genome"/>
</dbReference>
<feature type="region of interest" description="Disordered" evidence="1">
    <location>
        <begin position="225"/>
        <end position="244"/>
    </location>
</feature>
<protein>
    <recommendedName>
        <fullName evidence="2">Glycine-rich domain-containing protein</fullName>
    </recommendedName>
</protein>
<dbReference type="EMBL" id="MF773750">
    <property type="protein sequence ID" value="ATE84749.1"/>
    <property type="molecule type" value="Genomic_DNA"/>
</dbReference>
<evidence type="ECO:0000259" key="2">
    <source>
        <dbReference type="Pfam" id="PF21722"/>
    </source>
</evidence>
<reference evidence="3 4" key="1">
    <citation type="submission" date="2017-08" db="EMBL/GenBank/DDBJ databases">
        <authorList>
            <person name="Patton C.J."/>
            <person name="Kotturi H."/>
            <person name="Stoner T.H."/>
            <person name="Garlena R.A."/>
            <person name="Russell D.A."/>
            <person name="Hatfull G.F."/>
        </authorList>
    </citation>
    <scope>NUCLEOTIDE SEQUENCE [LARGE SCALE GENOMIC DNA]</scope>
</reference>
<dbReference type="InterPro" id="IPR049304">
    <property type="entry name" value="Gly_rich_dom"/>
</dbReference>
<name>A0A291AUX2_9CAUD</name>
<dbReference type="Pfam" id="PF21722">
    <property type="entry name" value="Gly_rich_2"/>
    <property type="match status" value="1"/>
</dbReference>
<feature type="compositionally biased region" description="Gly residues" evidence="1">
    <location>
        <begin position="235"/>
        <end position="244"/>
    </location>
</feature>
<evidence type="ECO:0000313" key="4">
    <source>
        <dbReference type="Proteomes" id="UP000223409"/>
    </source>
</evidence>
<proteinExistence type="predicted"/>
<sequence>MAIYLGNTKLTNFRVGTQTPDRIFLGNELVWPDFTPVPQQYSSAGAWQFVIPANCRFIDVILLGGGGGGQASAAWLNVGQPGAPGSWNGVTLKRGVDIPWDLAVISGVVGGGGGGGQASAAWLNVGQPGAPGSWNGVTLKRGVDIPWDLAVISGVVGGGGSGGIGPSVMPGLPGADSTLLVSGQTVAVGQAGGGGLGWADRAGARGRSPGNYTYNGRLYVGGAAATGDNQPGKPPGGSGSGHYPGFGSGQSGAAGAVWVYAY</sequence>
<accession>A0A291AUX2</accession>
<feature type="domain" description="Glycine-rich" evidence="2">
    <location>
        <begin position="43"/>
        <end position="119"/>
    </location>
</feature>